<comment type="caution">
    <text evidence="1">The sequence shown here is derived from an EMBL/GenBank/DDBJ whole genome shotgun (WGS) entry which is preliminary data.</text>
</comment>
<gene>
    <name evidence="1" type="ORF">LCGC14_0691440</name>
</gene>
<protein>
    <submittedName>
        <fullName evidence="1">Uncharacterized protein</fullName>
    </submittedName>
</protein>
<dbReference type="AlphaFoldDB" id="A0A0F9T6J1"/>
<proteinExistence type="predicted"/>
<name>A0A0F9T6J1_9ZZZZ</name>
<organism evidence="1">
    <name type="scientific">marine sediment metagenome</name>
    <dbReference type="NCBI Taxonomy" id="412755"/>
    <lineage>
        <taxon>unclassified sequences</taxon>
        <taxon>metagenomes</taxon>
        <taxon>ecological metagenomes</taxon>
    </lineage>
</organism>
<accession>A0A0F9T6J1</accession>
<dbReference type="EMBL" id="LAZR01001441">
    <property type="protein sequence ID" value="KKN44606.1"/>
    <property type="molecule type" value="Genomic_DNA"/>
</dbReference>
<sequence>MNNGNKPKLFNDYPELRHEVETDPDKFLETTREMLSSERFQYGLQEMLDEVNGCDENTNKLAPLHKFTMKLKNVCFGIDKTSREQQKQAESAENVLSPEDTARLEALKAMPGYMNRLHPTHKAITKEIWHLTTGRE</sequence>
<evidence type="ECO:0000313" key="1">
    <source>
        <dbReference type="EMBL" id="KKN44606.1"/>
    </source>
</evidence>
<reference evidence="1" key="1">
    <citation type="journal article" date="2015" name="Nature">
        <title>Complex archaea that bridge the gap between prokaryotes and eukaryotes.</title>
        <authorList>
            <person name="Spang A."/>
            <person name="Saw J.H."/>
            <person name="Jorgensen S.L."/>
            <person name="Zaremba-Niedzwiedzka K."/>
            <person name="Martijn J."/>
            <person name="Lind A.E."/>
            <person name="van Eijk R."/>
            <person name="Schleper C."/>
            <person name="Guy L."/>
            <person name="Ettema T.J."/>
        </authorList>
    </citation>
    <scope>NUCLEOTIDE SEQUENCE</scope>
</reference>